<dbReference type="CDD" id="cd00761">
    <property type="entry name" value="Glyco_tranf_GTA_type"/>
    <property type="match status" value="1"/>
</dbReference>
<accession>A0A1F4Z3E6</accession>
<dbReference type="AlphaFoldDB" id="A0A1F4Z3E6"/>
<dbReference type="InterPro" id="IPR050834">
    <property type="entry name" value="Glycosyltransf_2"/>
</dbReference>
<gene>
    <name evidence="2" type="ORF">A2972_04100</name>
</gene>
<evidence type="ECO:0000313" key="3">
    <source>
        <dbReference type="Proteomes" id="UP000176822"/>
    </source>
</evidence>
<protein>
    <recommendedName>
        <fullName evidence="1">Glycosyltransferase 2-like domain-containing protein</fullName>
    </recommendedName>
</protein>
<organism evidence="2 3">
    <name type="scientific">Candidatus Amesbacteria bacterium RIFCSPLOWO2_01_FULL_47_33</name>
    <dbReference type="NCBI Taxonomy" id="1797258"/>
    <lineage>
        <taxon>Bacteria</taxon>
        <taxon>Candidatus Amesiibacteriota</taxon>
    </lineage>
</organism>
<dbReference type="Pfam" id="PF00535">
    <property type="entry name" value="Glycos_transf_2"/>
    <property type="match status" value="1"/>
</dbReference>
<name>A0A1F4Z3E6_9BACT</name>
<dbReference type="InterPro" id="IPR029044">
    <property type="entry name" value="Nucleotide-diphossugar_trans"/>
</dbReference>
<dbReference type="SUPFAM" id="SSF53448">
    <property type="entry name" value="Nucleotide-diphospho-sugar transferases"/>
    <property type="match status" value="1"/>
</dbReference>
<dbReference type="Proteomes" id="UP000176822">
    <property type="component" value="Unassembled WGS sequence"/>
</dbReference>
<dbReference type="EMBL" id="MEXM01000028">
    <property type="protein sequence ID" value="OGD00805.1"/>
    <property type="molecule type" value="Genomic_DNA"/>
</dbReference>
<sequence length="247" mass="27874">MSGKRSPLISVIVPAYNEEKYLAFCLKSLISQDFPSSRYEIIVVDNASTDGTVQIAKGFPVRLIREPRQSVVLARQAGYKASLGQIIVSADADTIYPSRWLSLIEDSFLRRPGIVGISGWIYFTGTPAWFNYLIALNQKINLILSRLTGRFPLVFAANFAFRRSAMEQIGGYPVHLPELGDQQYLLSKMFSLGRVTIRPDIFCHTSARRHDGNLVKIILQNSWYRLFGYAVNRIAHRQLIGPAPSHR</sequence>
<dbReference type="PANTHER" id="PTHR43685:SF2">
    <property type="entry name" value="GLYCOSYLTRANSFERASE 2-LIKE DOMAIN-CONTAINING PROTEIN"/>
    <property type="match status" value="1"/>
</dbReference>
<evidence type="ECO:0000313" key="2">
    <source>
        <dbReference type="EMBL" id="OGD00805.1"/>
    </source>
</evidence>
<dbReference type="PANTHER" id="PTHR43685">
    <property type="entry name" value="GLYCOSYLTRANSFERASE"/>
    <property type="match status" value="1"/>
</dbReference>
<dbReference type="InterPro" id="IPR001173">
    <property type="entry name" value="Glyco_trans_2-like"/>
</dbReference>
<reference evidence="2 3" key="1">
    <citation type="journal article" date="2016" name="Nat. Commun.">
        <title>Thousands of microbial genomes shed light on interconnected biogeochemical processes in an aquifer system.</title>
        <authorList>
            <person name="Anantharaman K."/>
            <person name="Brown C.T."/>
            <person name="Hug L.A."/>
            <person name="Sharon I."/>
            <person name="Castelle C.J."/>
            <person name="Probst A.J."/>
            <person name="Thomas B.C."/>
            <person name="Singh A."/>
            <person name="Wilkins M.J."/>
            <person name="Karaoz U."/>
            <person name="Brodie E.L."/>
            <person name="Williams K.H."/>
            <person name="Hubbard S.S."/>
            <person name="Banfield J.F."/>
        </authorList>
    </citation>
    <scope>NUCLEOTIDE SEQUENCE [LARGE SCALE GENOMIC DNA]</scope>
</reference>
<feature type="domain" description="Glycosyltransferase 2-like" evidence="1">
    <location>
        <begin position="10"/>
        <end position="169"/>
    </location>
</feature>
<comment type="caution">
    <text evidence="2">The sequence shown here is derived from an EMBL/GenBank/DDBJ whole genome shotgun (WGS) entry which is preliminary data.</text>
</comment>
<evidence type="ECO:0000259" key="1">
    <source>
        <dbReference type="Pfam" id="PF00535"/>
    </source>
</evidence>
<dbReference type="Gene3D" id="3.90.550.10">
    <property type="entry name" value="Spore Coat Polysaccharide Biosynthesis Protein SpsA, Chain A"/>
    <property type="match status" value="1"/>
</dbReference>
<proteinExistence type="predicted"/>